<protein>
    <submittedName>
        <fullName evidence="1">Uncharacterized protein</fullName>
    </submittedName>
</protein>
<accession>A0A0F9FEK3</accession>
<dbReference type="AlphaFoldDB" id="A0A0F9FEK3"/>
<dbReference type="InterPro" id="IPR027396">
    <property type="entry name" value="DsrEFH-like"/>
</dbReference>
<dbReference type="SUPFAM" id="SSF75169">
    <property type="entry name" value="DsrEFH-like"/>
    <property type="match status" value="1"/>
</dbReference>
<gene>
    <name evidence="1" type="ORF">LCGC14_2314210</name>
</gene>
<evidence type="ECO:0000313" key="1">
    <source>
        <dbReference type="EMBL" id="KKL49567.1"/>
    </source>
</evidence>
<organism evidence="1">
    <name type="scientific">marine sediment metagenome</name>
    <dbReference type="NCBI Taxonomy" id="412755"/>
    <lineage>
        <taxon>unclassified sequences</taxon>
        <taxon>metagenomes</taxon>
        <taxon>ecological metagenomes</taxon>
    </lineage>
</organism>
<dbReference type="EMBL" id="LAZR01032912">
    <property type="protein sequence ID" value="KKL49567.1"/>
    <property type="molecule type" value="Genomic_DNA"/>
</dbReference>
<reference evidence="1" key="1">
    <citation type="journal article" date="2015" name="Nature">
        <title>Complex archaea that bridge the gap between prokaryotes and eukaryotes.</title>
        <authorList>
            <person name="Spang A."/>
            <person name="Saw J.H."/>
            <person name="Jorgensen S.L."/>
            <person name="Zaremba-Niedzwiedzka K."/>
            <person name="Martijn J."/>
            <person name="Lind A.E."/>
            <person name="van Eijk R."/>
            <person name="Schleper C."/>
            <person name="Guy L."/>
            <person name="Ettema T.J."/>
        </authorList>
    </citation>
    <scope>NUCLEOTIDE SEQUENCE</scope>
</reference>
<comment type="caution">
    <text evidence="1">The sequence shown here is derived from an EMBL/GenBank/DDBJ whole genome shotgun (WGS) entry which is preliminary data.</text>
</comment>
<sequence length="63" mass="7198">MVNKITILLIHDAVLVESIPNNDFRLFACNDDVEARGVNTLFNTLDYVQMLKLIADCDKVICW</sequence>
<name>A0A0F9FEK3_9ZZZZ</name>
<dbReference type="Gene3D" id="3.40.1260.10">
    <property type="entry name" value="DsrEFH-like"/>
    <property type="match status" value="1"/>
</dbReference>
<proteinExistence type="predicted"/>